<dbReference type="InterPro" id="IPR011332">
    <property type="entry name" value="Ribosomal_zn-bd"/>
</dbReference>
<dbReference type="STRING" id="1798676.A3B90_01055"/>
<dbReference type="InterPro" id="IPR044957">
    <property type="entry name" value="Ribosomal_bL32_bact"/>
</dbReference>
<evidence type="ECO:0000256" key="3">
    <source>
        <dbReference type="ARBA" id="ARBA00023274"/>
    </source>
</evidence>
<gene>
    <name evidence="5" type="primary">rpmF</name>
    <name evidence="6" type="ORF">A3B90_01055</name>
</gene>
<reference evidence="6 7" key="1">
    <citation type="journal article" date="2016" name="Nat. Commun.">
        <title>Thousands of microbial genomes shed light on interconnected biogeochemical processes in an aquifer system.</title>
        <authorList>
            <person name="Anantharaman K."/>
            <person name="Brown C.T."/>
            <person name="Hug L.A."/>
            <person name="Sharon I."/>
            <person name="Castelle C.J."/>
            <person name="Probst A.J."/>
            <person name="Thomas B.C."/>
            <person name="Singh A."/>
            <person name="Wilkins M.J."/>
            <person name="Karaoz U."/>
            <person name="Brodie E.L."/>
            <person name="Williams K.H."/>
            <person name="Hubbard S.S."/>
            <person name="Banfield J.F."/>
        </authorList>
    </citation>
    <scope>NUCLEOTIDE SEQUENCE [LARGE SCALE GENOMIC DNA]</scope>
</reference>
<dbReference type="HAMAP" id="MF_00340">
    <property type="entry name" value="Ribosomal_bL32"/>
    <property type="match status" value="1"/>
</dbReference>
<evidence type="ECO:0000313" key="6">
    <source>
        <dbReference type="EMBL" id="OGH66639.1"/>
    </source>
</evidence>
<dbReference type="EMBL" id="MFPX01000013">
    <property type="protein sequence ID" value="OGH66639.1"/>
    <property type="molecule type" value="Genomic_DNA"/>
</dbReference>
<evidence type="ECO:0000256" key="4">
    <source>
        <dbReference type="ARBA" id="ARBA00035178"/>
    </source>
</evidence>
<evidence type="ECO:0000313" key="7">
    <source>
        <dbReference type="Proteomes" id="UP000178742"/>
    </source>
</evidence>
<dbReference type="AlphaFoldDB" id="A0A1F6M4X7"/>
<dbReference type="NCBIfam" id="TIGR01031">
    <property type="entry name" value="rpmF_bact"/>
    <property type="match status" value="1"/>
</dbReference>
<keyword evidence="2 5" id="KW-0689">Ribosomal protein</keyword>
<dbReference type="GO" id="GO:0003735">
    <property type="term" value="F:structural constituent of ribosome"/>
    <property type="evidence" value="ECO:0007669"/>
    <property type="project" value="InterPro"/>
</dbReference>
<dbReference type="Proteomes" id="UP000178742">
    <property type="component" value="Unassembled WGS sequence"/>
</dbReference>
<name>A0A1F6M4X7_9BACT</name>
<evidence type="ECO:0000256" key="5">
    <source>
        <dbReference type="HAMAP-Rule" id="MF_00340"/>
    </source>
</evidence>
<comment type="caution">
    <text evidence="6">The sequence shown here is derived from an EMBL/GenBank/DDBJ whole genome shotgun (WGS) entry which is preliminary data.</text>
</comment>
<dbReference type="PANTHER" id="PTHR35534:SF1">
    <property type="entry name" value="LARGE RIBOSOMAL SUBUNIT PROTEIN BL32"/>
    <property type="match status" value="1"/>
</dbReference>
<sequence>MGLPSKKRTPRSKRERNANIKLTKVSTAKCAKCESPILSHRACPGCGEYRGKKVVNVEKRANRLLKKNKAVS</sequence>
<evidence type="ECO:0000256" key="1">
    <source>
        <dbReference type="ARBA" id="ARBA00008560"/>
    </source>
</evidence>
<dbReference type="InterPro" id="IPR002677">
    <property type="entry name" value="Ribosomal_bL32"/>
</dbReference>
<dbReference type="GO" id="GO:0006412">
    <property type="term" value="P:translation"/>
    <property type="evidence" value="ECO:0007669"/>
    <property type="project" value="UniProtKB-UniRule"/>
</dbReference>
<dbReference type="Pfam" id="PF01783">
    <property type="entry name" value="Ribosomal_L32p"/>
    <property type="match status" value="1"/>
</dbReference>
<comment type="similarity">
    <text evidence="1 5">Belongs to the bacterial ribosomal protein bL32 family.</text>
</comment>
<organism evidence="6 7">
    <name type="scientific">Candidatus Magasanikbacteria bacterium RIFCSPHIGHO2_02_FULL_41_13</name>
    <dbReference type="NCBI Taxonomy" id="1798676"/>
    <lineage>
        <taxon>Bacteria</taxon>
        <taxon>Candidatus Magasanikiibacteriota</taxon>
    </lineage>
</organism>
<dbReference type="PANTHER" id="PTHR35534">
    <property type="entry name" value="50S RIBOSOMAL PROTEIN L32"/>
    <property type="match status" value="1"/>
</dbReference>
<dbReference type="SUPFAM" id="SSF57829">
    <property type="entry name" value="Zn-binding ribosomal proteins"/>
    <property type="match status" value="1"/>
</dbReference>
<proteinExistence type="inferred from homology"/>
<protein>
    <recommendedName>
        <fullName evidence="4 5">Large ribosomal subunit protein bL32</fullName>
    </recommendedName>
</protein>
<evidence type="ECO:0000256" key="2">
    <source>
        <dbReference type="ARBA" id="ARBA00022980"/>
    </source>
</evidence>
<dbReference type="GO" id="GO:0015934">
    <property type="term" value="C:large ribosomal subunit"/>
    <property type="evidence" value="ECO:0007669"/>
    <property type="project" value="InterPro"/>
</dbReference>
<keyword evidence="3 5" id="KW-0687">Ribonucleoprotein</keyword>
<accession>A0A1F6M4X7</accession>